<organism evidence="1 2">
    <name type="scientific">Vaccinium darrowii</name>
    <dbReference type="NCBI Taxonomy" id="229202"/>
    <lineage>
        <taxon>Eukaryota</taxon>
        <taxon>Viridiplantae</taxon>
        <taxon>Streptophyta</taxon>
        <taxon>Embryophyta</taxon>
        <taxon>Tracheophyta</taxon>
        <taxon>Spermatophyta</taxon>
        <taxon>Magnoliopsida</taxon>
        <taxon>eudicotyledons</taxon>
        <taxon>Gunneridae</taxon>
        <taxon>Pentapetalae</taxon>
        <taxon>asterids</taxon>
        <taxon>Ericales</taxon>
        <taxon>Ericaceae</taxon>
        <taxon>Vaccinioideae</taxon>
        <taxon>Vaccinieae</taxon>
        <taxon>Vaccinium</taxon>
    </lineage>
</organism>
<dbReference type="Proteomes" id="UP000828048">
    <property type="component" value="Chromosome 6"/>
</dbReference>
<accession>A0ACB7XDS8</accession>
<keyword evidence="2" id="KW-1185">Reference proteome</keyword>
<name>A0ACB7XDS8_9ERIC</name>
<gene>
    <name evidence="1" type="ORF">Vadar_032503</name>
</gene>
<comment type="caution">
    <text evidence="1">The sequence shown here is derived from an EMBL/GenBank/DDBJ whole genome shotgun (WGS) entry which is preliminary data.</text>
</comment>
<sequence>MNTRTRVWTKKSCRFAFVVDKEFSQFDQFDTISNYSDWDNRTYDIRAVLDRTISNISCGEARKSKDYLCSRNTECRYGNAVGMGYNCYYQQGYQGNPYLSHGCRELAKRCLKLNAKKRPNMRELAVDLDSLTRKQTQLSHVLICHENYQSESECSYSFATDGNNEDCSKPGLVFPNHKAK</sequence>
<evidence type="ECO:0000313" key="1">
    <source>
        <dbReference type="EMBL" id="KAH7838907.1"/>
    </source>
</evidence>
<evidence type="ECO:0000313" key="2">
    <source>
        <dbReference type="Proteomes" id="UP000828048"/>
    </source>
</evidence>
<reference evidence="1 2" key="1">
    <citation type="journal article" date="2021" name="Hortic Res">
        <title>High-quality reference genome and annotation aids understanding of berry development for evergreen blueberry (Vaccinium darrowii).</title>
        <authorList>
            <person name="Yu J."/>
            <person name="Hulse-Kemp A.M."/>
            <person name="Babiker E."/>
            <person name="Staton M."/>
        </authorList>
    </citation>
    <scope>NUCLEOTIDE SEQUENCE [LARGE SCALE GENOMIC DNA]</scope>
    <source>
        <strain evidence="2">cv. NJ 8807/NJ 8810</strain>
        <tissue evidence="1">Young leaf</tissue>
    </source>
</reference>
<proteinExistence type="predicted"/>
<protein>
    <submittedName>
        <fullName evidence="1">Uncharacterized protein</fullName>
    </submittedName>
</protein>
<dbReference type="EMBL" id="CM037156">
    <property type="protein sequence ID" value="KAH7838907.1"/>
    <property type="molecule type" value="Genomic_DNA"/>
</dbReference>